<sequence length="264" mass="28356">MGDFTGSRRSPAKRRRDFDELAPSREGYGSSRGGLLDIGRGYDDQSSGLILRDFATLRASEFARNGLPYGGGGFPSNMGISPAAGLGMSFPGIGGAGFGALDDHALSTRLAAYDAGFGGRAPTLGMKDATLKSESVRSAANILPNDASSTLFVDGLPADCSAREAAHIFRPFIGYKEVRVVHKESKRVDGEKVVLCFVEFADAKCAATALEALEGYKFDEKDPDSYTLRVAFAKVPVPRRGGHFERSPARGRDRSPLRGRDRRR</sequence>
<evidence type="ECO:0000313" key="2">
    <source>
        <dbReference type="Proteomes" id="UP001162992"/>
    </source>
</evidence>
<evidence type="ECO:0000313" key="1">
    <source>
        <dbReference type="EMBL" id="KAJ7570778.1"/>
    </source>
</evidence>
<gene>
    <name evidence="1" type="ORF">O6H91_01G134900</name>
</gene>
<dbReference type="EMBL" id="CM055092">
    <property type="protein sequence ID" value="KAJ7570778.1"/>
    <property type="molecule type" value="Genomic_DNA"/>
</dbReference>
<name>A0ACC2EWB3_DIPCM</name>
<keyword evidence="2" id="KW-1185">Reference proteome</keyword>
<accession>A0ACC2EWB3</accession>
<organism evidence="1 2">
    <name type="scientific">Diphasiastrum complanatum</name>
    <name type="common">Issler's clubmoss</name>
    <name type="synonym">Lycopodium complanatum</name>
    <dbReference type="NCBI Taxonomy" id="34168"/>
    <lineage>
        <taxon>Eukaryota</taxon>
        <taxon>Viridiplantae</taxon>
        <taxon>Streptophyta</taxon>
        <taxon>Embryophyta</taxon>
        <taxon>Tracheophyta</taxon>
        <taxon>Lycopodiopsida</taxon>
        <taxon>Lycopodiales</taxon>
        <taxon>Lycopodiaceae</taxon>
        <taxon>Lycopodioideae</taxon>
        <taxon>Diphasiastrum</taxon>
    </lineage>
</organism>
<reference evidence="2" key="1">
    <citation type="journal article" date="2024" name="Proc. Natl. Acad. Sci. U.S.A.">
        <title>Extraordinary preservation of gene collinearity over three hundred million years revealed in homosporous lycophytes.</title>
        <authorList>
            <person name="Li C."/>
            <person name="Wickell D."/>
            <person name="Kuo L.Y."/>
            <person name="Chen X."/>
            <person name="Nie B."/>
            <person name="Liao X."/>
            <person name="Peng D."/>
            <person name="Ji J."/>
            <person name="Jenkins J."/>
            <person name="Williams M."/>
            <person name="Shu S."/>
            <person name="Plott C."/>
            <person name="Barry K."/>
            <person name="Rajasekar S."/>
            <person name="Grimwood J."/>
            <person name="Han X."/>
            <person name="Sun S."/>
            <person name="Hou Z."/>
            <person name="He W."/>
            <person name="Dai G."/>
            <person name="Sun C."/>
            <person name="Schmutz J."/>
            <person name="Leebens-Mack J.H."/>
            <person name="Li F.W."/>
            <person name="Wang L."/>
        </authorList>
    </citation>
    <scope>NUCLEOTIDE SEQUENCE [LARGE SCALE GENOMIC DNA]</scope>
    <source>
        <strain evidence="2">cv. PW_Plant_1</strain>
    </source>
</reference>
<dbReference type="Proteomes" id="UP001162992">
    <property type="component" value="Chromosome 1"/>
</dbReference>
<proteinExistence type="predicted"/>
<protein>
    <submittedName>
        <fullName evidence="1">Uncharacterized protein</fullName>
    </submittedName>
</protein>
<comment type="caution">
    <text evidence="1">The sequence shown here is derived from an EMBL/GenBank/DDBJ whole genome shotgun (WGS) entry which is preliminary data.</text>
</comment>